<accession>A0ABQ1IVK4</accession>
<gene>
    <name evidence="2" type="ORF">GCM10010833_02900</name>
</gene>
<dbReference type="Proteomes" id="UP000614261">
    <property type="component" value="Unassembled WGS sequence"/>
</dbReference>
<comment type="caution">
    <text evidence="2">The sequence shown here is derived from an EMBL/GenBank/DDBJ whole genome shotgun (WGS) entry which is preliminary data.</text>
</comment>
<evidence type="ECO:0000313" key="3">
    <source>
        <dbReference type="Proteomes" id="UP000614261"/>
    </source>
</evidence>
<protein>
    <recommendedName>
        <fullName evidence="1">Zorya protein ZorC EH domain-containing protein</fullName>
    </recommendedName>
</protein>
<dbReference type="Pfam" id="PF15611">
    <property type="entry name" value="EH_Signature"/>
    <property type="match status" value="1"/>
</dbReference>
<sequence length="475" mass="53444">MTHLAKLVADPKLFAARLRVGAVEPAQLRRSVSGIVERGEKSAREVEEIGVVQQRIADWSVHDASLRLSRRDLRLGCQAVLHPPLPPAGDEAVLDGLLREVERNERRAAFFAVIDAYLDGFDDANETIMTLACKLEAMVSRWPWREKDDWPAKISQFSLLDPVKAPDVLANRILAGEKGALKVLQDAGLETAGRRFGGLVEAAFRSACHLVTRMKGQDAVTGQNVLIEWARDEGGRFGYQRAWPDFVEASLTPWELEEPSEAHKSVLLKMFERFGGGDPRTAPQRWRSVMDRSPGAYAVLMRWLTRASVLQFLDIVDRLMPDHASKLMWSYRRAFWMSYLLSDGSSPGIDAAWVAFGDDGAQLARKIARETGDKSFTAFGKQTDKSAQHAALILQIGDLTIVDWSHSAKYQVWKRGDKGVPALFKHKYNYKELYSAPIQESHVAPKTFSWQKNLAKTIEQRNFYSAKPSWRPRSV</sequence>
<keyword evidence="3" id="KW-1185">Reference proteome</keyword>
<feature type="domain" description="Zorya protein ZorC EH" evidence="1">
    <location>
        <begin position="84"/>
        <end position="441"/>
    </location>
</feature>
<organism evidence="2 3">
    <name type="scientific">Blastomonas aquatica</name>
    <dbReference type="NCBI Taxonomy" id="1510276"/>
    <lineage>
        <taxon>Bacteria</taxon>
        <taxon>Pseudomonadati</taxon>
        <taxon>Pseudomonadota</taxon>
        <taxon>Alphaproteobacteria</taxon>
        <taxon>Sphingomonadales</taxon>
        <taxon>Sphingomonadaceae</taxon>
        <taxon>Blastomonas</taxon>
    </lineage>
</organism>
<dbReference type="InterPro" id="IPR028943">
    <property type="entry name" value="ZorC_EH_Signature_dom"/>
</dbReference>
<reference evidence="3" key="1">
    <citation type="journal article" date="2019" name="Int. J. Syst. Evol. Microbiol.">
        <title>The Global Catalogue of Microorganisms (GCM) 10K type strain sequencing project: providing services to taxonomists for standard genome sequencing and annotation.</title>
        <authorList>
            <consortium name="The Broad Institute Genomics Platform"/>
            <consortium name="The Broad Institute Genome Sequencing Center for Infectious Disease"/>
            <person name="Wu L."/>
            <person name="Ma J."/>
        </authorList>
    </citation>
    <scope>NUCLEOTIDE SEQUENCE [LARGE SCALE GENOMIC DNA]</scope>
    <source>
        <strain evidence="3">CGMCC 1.12851</strain>
    </source>
</reference>
<proteinExistence type="predicted"/>
<evidence type="ECO:0000313" key="2">
    <source>
        <dbReference type="EMBL" id="GGB51600.1"/>
    </source>
</evidence>
<evidence type="ECO:0000259" key="1">
    <source>
        <dbReference type="Pfam" id="PF15611"/>
    </source>
</evidence>
<dbReference type="RefSeq" id="WP_188512581.1">
    <property type="nucleotide sequence ID" value="NZ_BMGD01000001.1"/>
</dbReference>
<dbReference type="EMBL" id="BMGD01000001">
    <property type="protein sequence ID" value="GGB51600.1"/>
    <property type="molecule type" value="Genomic_DNA"/>
</dbReference>
<name>A0ABQ1IVK4_9SPHN</name>